<dbReference type="InterPro" id="IPR051158">
    <property type="entry name" value="Metallophosphoesterase_sf"/>
</dbReference>
<dbReference type="Gene3D" id="3.60.21.10">
    <property type="match status" value="1"/>
</dbReference>
<dbReference type="EMBL" id="JAJHNU010000001">
    <property type="protein sequence ID" value="MDN4121106.1"/>
    <property type="molecule type" value="Genomic_DNA"/>
</dbReference>
<reference evidence="5" key="1">
    <citation type="submission" date="2021-11" db="EMBL/GenBank/DDBJ databases">
        <title>Draft genome sequence of Alcaligenes endophyticus type strain CCUG 75668T.</title>
        <authorList>
            <person name="Salva-Serra F."/>
            <person name="Duran R.E."/>
            <person name="Seeger M."/>
            <person name="Moore E.R.B."/>
            <person name="Jaen-Luchoro D."/>
        </authorList>
    </citation>
    <scope>NUCLEOTIDE SEQUENCE</scope>
    <source>
        <strain evidence="5">CCUG 75668</strain>
    </source>
</reference>
<dbReference type="SUPFAM" id="SSF56300">
    <property type="entry name" value="Metallo-dependent phosphatases"/>
    <property type="match status" value="1"/>
</dbReference>
<evidence type="ECO:0000256" key="1">
    <source>
        <dbReference type="ARBA" id="ARBA00022723"/>
    </source>
</evidence>
<dbReference type="InterPro" id="IPR029052">
    <property type="entry name" value="Metallo-depent_PP-like"/>
</dbReference>
<proteinExistence type="predicted"/>
<keyword evidence="1" id="KW-0479">Metal-binding</keyword>
<keyword evidence="3" id="KW-1133">Transmembrane helix</keyword>
<feature type="transmembrane region" description="Helical" evidence="3">
    <location>
        <begin position="26"/>
        <end position="49"/>
    </location>
</feature>
<accession>A0ABT8EII5</accession>
<keyword evidence="6" id="KW-1185">Reference proteome</keyword>
<dbReference type="InterPro" id="IPR004843">
    <property type="entry name" value="Calcineurin-like_PHP"/>
</dbReference>
<organism evidence="5 6">
    <name type="scientific">Alcaligenes endophyticus</name>
    <dbReference type="NCBI Taxonomy" id="1929088"/>
    <lineage>
        <taxon>Bacteria</taxon>
        <taxon>Pseudomonadati</taxon>
        <taxon>Pseudomonadota</taxon>
        <taxon>Betaproteobacteria</taxon>
        <taxon>Burkholderiales</taxon>
        <taxon>Alcaligenaceae</taxon>
        <taxon>Alcaligenes</taxon>
    </lineage>
</organism>
<evidence type="ECO:0000256" key="3">
    <source>
        <dbReference type="SAM" id="Phobius"/>
    </source>
</evidence>
<name>A0ABT8EII5_9BURK</name>
<gene>
    <name evidence="5" type="ORF">LMS43_07380</name>
</gene>
<dbReference type="RefSeq" id="WP_266124740.1">
    <property type="nucleotide sequence ID" value="NZ_JAJHNU010000001.1"/>
</dbReference>
<evidence type="ECO:0000259" key="4">
    <source>
        <dbReference type="Pfam" id="PF00149"/>
    </source>
</evidence>
<dbReference type="Pfam" id="PF00149">
    <property type="entry name" value="Metallophos"/>
    <property type="match status" value="1"/>
</dbReference>
<protein>
    <submittedName>
        <fullName evidence="5">Metallophosphoesterase</fullName>
    </submittedName>
</protein>
<dbReference type="CDD" id="cd07385">
    <property type="entry name" value="MPP_YkuE_C"/>
    <property type="match status" value="1"/>
</dbReference>
<dbReference type="PANTHER" id="PTHR31302:SF31">
    <property type="entry name" value="PHOSPHODIESTERASE YAEI"/>
    <property type="match status" value="1"/>
</dbReference>
<dbReference type="PANTHER" id="PTHR31302">
    <property type="entry name" value="TRANSMEMBRANE PROTEIN WITH METALLOPHOSPHOESTERASE DOMAIN-RELATED"/>
    <property type="match status" value="1"/>
</dbReference>
<comment type="caution">
    <text evidence="5">The sequence shown here is derived from an EMBL/GenBank/DDBJ whole genome shotgun (WGS) entry which is preliminary data.</text>
</comment>
<feature type="transmembrane region" description="Helical" evidence="3">
    <location>
        <begin position="61"/>
        <end position="92"/>
    </location>
</feature>
<evidence type="ECO:0000256" key="2">
    <source>
        <dbReference type="ARBA" id="ARBA00022801"/>
    </source>
</evidence>
<evidence type="ECO:0000313" key="6">
    <source>
        <dbReference type="Proteomes" id="UP001168613"/>
    </source>
</evidence>
<keyword evidence="3" id="KW-0472">Membrane</keyword>
<dbReference type="Proteomes" id="UP001168613">
    <property type="component" value="Unassembled WGS sequence"/>
</dbReference>
<feature type="domain" description="Calcineurin-like phosphoesterase" evidence="4">
    <location>
        <begin position="148"/>
        <end position="315"/>
    </location>
</feature>
<evidence type="ECO:0000313" key="5">
    <source>
        <dbReference type="EMBL" id="MDN4121106.1"/>
    </source>
</evidence>
<keyword evidence="2" id="KW-0378">Hydrolase</keyword>
<sequence>MIQLLSLLLALYVAWRLVARLGLPKYGVYLLSFLLVAVSQYHRVLALFWGSRASPEVPGVILMLLGGLLGVIIISACLLFVLDSVGGIAWLIHQRSGRYFLQARGPRLAIGIIALTLSPIAVGQAVKVPDIQTIEVHIPGLASEFDGFRLVQLTDLHASRLLQADWMDAVVNKTNALSPDMIVITGDLADGTVSDRLADIAPLAHLHAKYGVYAVVGNHEYYTNYQSWLQHFSQIGIQLLLNEHRLISKGHGTLALAGITDTVSSKHSQATPDIKAALKGVPSGIPIIALSHRPSEAATNAAAGVNLQLSGHTHGGQILGLHKVVEKANGGFIAGMYQVEGMLLYVSTGTGLWAGFPLRLGVPAEITEIILRPAH</sequence>
<keyword evidence="3" id="KW-0812">Transmembrane</keyword>